<dbReference type="OrthoDB" id="1910345at2759"/>
<feature type="region of interest" description="Disordered" evidence="1">
    <location>
        <begin position="250"/>
        <end position="284"/>
    </location>
</feature>
<comment type="caution">
    <text evidence="2">The sequence shown here is derived from an EMBL/GenBank/DDBJ whole genome shotgun (WGS) entry which is preliminary data.</text>
</comment>
<accession>A0A388M3K4</accession>
<reference evidence="2 3" key="1">
    <citation type="journal article" date="2018" name="Cell">
        <title>The Chara Genome: Secondary Complexity and Implications for Plant Terrestrialization.</title>
        <authorList>
            <person name="Nishiyama T."/>
            <person name="Sakayama H."/>
            <person name="Vries J.D."/>
            <person name="Buschmann H."/>
            <person name="Saint-Marcoux D."/>
            <person name="Ullrich K.K."/>
            <person name="Haas F.B."/>
            <person name="Vanderstraeten L."/>
            <person name="Becker D."/>
            <person name="Lang D."/>
            <person name="Vosolsobe S."/>
            <person name="Rombauts S."/>
            <person name="Wilhelmsson P.K.I."/>
            <person name="Janitza P."/>
            <person name="Kern R."/>
            <person name="Heyl A."/>
            <person name="Rumpler F."/>
            <person name="Villalobos L.I.A.C."/>
            <person name="Clay J.M."/>
            <person name="Skokan R."/>
            <person name="Toyoda A."/>
            <person name="Suzuki Y."/>
            <person name="Kagoshima H."/>
            <person name="Schijlen E."/>
            <person name="Tajeshwar N."/>
            <person name="Catarino B."/>
            <person name="Hetherington A.J."/>
            <person name="Saltykova A."/>
            <person name="Bonnot C."/>
            <person name="Breuninger H."/>
            <person name="Symeonidi A."/>
            <person name="Radhakrishnan G.V."/>
            <person name="Van Nieuwerburgh F."/>
            <person name="Deforce D."/>
            <person name="Chang C."/>
            <person name="Karol K.G."/>
            <person name="Hedrich R."/>
            <person name="Ulvskov P."/>
            <person name="Glockner G."/>
            <person name="Delwiche C.F."/>
            <person name="Petrasek J."/>
            <person name="Van de Peer Y."/>
            <person name="Friml J."/>
            <person name="Beilby M."/>
            <person name="Dolan L."/>
            <person name="Kohara Y."/>
            <person name="Sugano S."/>
            <person name="Fujiyama A."/>
            <person name="Delaux P.-M."/>
            <person name="Quint M."/>
            <person name="TheiBen G."/>
            <person name="Hagemann M."/>
            <person name="Harholt J."/>
            <person name="Dunand C."/>
            <person name="Zachgo S."/>
            <person name="Langdale J."/>
            <person name="Maumus F."/>
            <person name="Straeten D.V.D."/>
            <person name="Gould S.B."/>
            <person name="Rensing S.A."/>
        </authorList>
    </citation>
    <scope>NUCLEOTIDE SEQUENCE [LARGE SCALE GENOMIC DNA]</scope>
    <source>
        <strain evidence="2 3">S276</strain>
    </source>
</reference>
<evidence type="ECO:0000256" key="1">
    <source>
        <dbReference type="SAM" id="MobiDB-lite"/>
    </source>
</evidence>
<protein>
    <submittedName>
        <fullName evidence="2">Uncharacterized protein</fullName>
    </submittedName>
</protein>
<evidence type="ECO:0000313" key="2">
    <source>
        <dbReference type="EMBL" id="GBG89154.1"/>
    </source>
</evidence>
<dbReference type="EMBL" id="BFEA01000719">
    <property type="protein sequence ID" value="GBG89154.1"/>
    <property type="molecule type" value="Genomic_DNA"/>
</dbReference>
<keyword evidence="3" id="KW-1185">Reference proteome</keyword>
<feature type="region of interest" description="Disordered" evidence="1">
    <location>
        <begin position="352"/>
        <end position="451"/>
    </location>
</feature>
<dbReference type="Proteomes" id="UP000265515">
    <property type="component" value="Unassembled WGS sequence"/>
</dbReference>
<dbReference type="AlphaFoldDB" id="A0A388M3K4"/>
<dbReference type="Gramene" id="GBG89154">
    <property type="protein sequence ID" value="GBG89154"/>
    <property type="gene ID" value="CBR_g48861"/>
</dbReference>
<feature type="compositionally biased region" description="Basic and acidic residues" evidence="1">
    <location>
        <begin position="425"/>
        <end position="440"/>
    </location>
</feature>
<sequence>MGAPRAKHRVSTWDADALMAHAEASIKMLEYTRATIDQGFDEHIFREALKLEAAKLEAAKAEAARIEGARLVVSRAVAGAASTSNCASRPTGAREDSMNDTNPVRNDSDGQAGRRWQSSTSDGDRDRDRDRDQEAGGGPALTTQPAELPHAFPSLRGNYESGAVTNRDLADSESSGDQNGRDDDYVSLRESSGTDQWKVHAPVARVGRAAGSDGSGIVGTAQRKLEDVGSSQEETRDRVLRDLICNGALPMPMGRGGGSEAAEEAQSGSGRLTPELAPSRPLTPVSWAGGYDASTADRAYRAGRDALESGDAHAAVEYLQLAASSCPPDRLSALGKIQRLIEEANHEIRMSSISNRRYVPPSPAVVPSSETRVSKSHNSSHRGGNGRGWYDGSPGERSEMGEGGEEENGYGSDLQTTYYDEEWDEGRRPGEQQQRRRGEEVSPETSTRSSNLTVADRAYRAGVDALSNGNAILALRHLQVAASACPADRRSAIAKIKKLVDQAHEMLDDGRRTVR</sequence>
<evidence type="ECO:0000313" key="3">
    <source>
        <dbReference type="Proteomes" id="UP000265515"/>
    </source>
</evidence>
<name>A0A388M3K4_CHABU</name>
<feature type="region of interest" description="Disordered" evidence="1">
    <location>
        <begin position="79"/>
        <end position="196"/>
    </location>
</feature>
<proteinExistence type="predicted"/>
<organism evidence="2 3">
    <name type="scientific">Chara braunii</name>
    <name type="common">Braun's stonewort</name>
    <dbReference type="NCBI Taxonomy" id="69332"/>
    <lineage>
        <taxon>Eukaryota</taxon>
        <taxon>Viridiplantae</taxon>
        <taxon>Streptophyta</taxon>
        <taxon>Charophyceae</taxon>
        <taxon>Charales</taxon>
        <taxon>Characeae</taxon>
        <taxon>Chara</taxon>
    </lineage>
</organism>
<feature type="compositionally biased region" description="Basic and acidic residues" evidence="1">
    <location>
        <begin position="122"/>
        <end position="134"/>
    </location>
</feature>
<gene>
    <name evidence="2" type="ORF">CBR_g48861</name>
</gene>